<protein>
    <recommendedName>
        <fullName evidence="6">VWFD domain-containing protein</fullName>
    </recommendedName>
</protein>
<dbReference type="PANTHER" id="PTHR13802:SF52">
    <property type="entry name" value="MUCIN-4"/>
    <property type="match status" value="1"/>
</dbReference>
<keyword evidence="5" id="KW-1015">Disulfide bond</keyword>
<evidence type="ECO:0000313" key="7">
    <source>
        <dbReference type="EMBL" id="CAL1547388.1"/>
    </source>
</evidence>
<keyword evidence="2" id="KW-0812">Transmembrane</keyword>
<keyword evidence="4" id="KW-0472">Membrane</keyword>
<feature type="non-terminal residue" evidence="7">
    <location>
        <position position="1"/>
    </location>
</feature>
<evidence type="ECO:0000256" key="5">
    <source>
        <dbReference type="ARBA" id="ARBA00023157"/>
    </source>
</evidence>
<dbReference type="InterPro" id="IPR051495">
    <property type="entry name" value="Epithelial_Barrier/Signaling"/>
</dbReference>
<comment type="subcellular location">
    <subcellularLocation>
        <location evidence="1">Membrane</location>
    </subcellularLocation>
</comment>
<name>A0AAV2IJY3_LYMST</name>
<dbReference type="InterPro" id="IPR056619">
    <property type="entry name" value="C8-3_MUC4"/>
</dbReference>
<dbReference type="Pfam" id="PF23263">
    <property type="entry name" value="C8-3_MUC4"/>
    <property type="match status" value="1"/>
</dbReference>
<evidence type="ECO:0000256" key="1">
    <source>
        <dbReference type="ARBA" id="ARBA00004370"/>
    </source>
</evidence>
<sequence length="174" mass="19523">VGVENLKIGVEIDKSLKTLTRGLLGNFNGNPYDDFQLPNGTVLSPNLTEEQVFNLFASSYRVNEVNSIFIYDAGKSCGDYQHPEFIPTFRSSFTTTQINEAAELCGLSSEDCIFDLIATGNETIALNTKFLTEEHNFKIENLVHFQPENGQKANFSTRRLCDIFGSQINIIHFK</sequence>
<dbReference type="InterPro" id="IPR001846">
    <property type="entry name" value="VWF_type-D"/>
</dbReference>
<evidence type="ECO:0000256" key="3">
    <source>
        <dbReference type="ARBA" id="ARBA00022989"/>
    </source>
</evidence>
<evidence type="ECO:0000256" key="2">
    <source>
        <dbReference type="ARBA" id="ARBA00022692"/>
    </source>
</evidence>
<dbReference type="EMBL" id="CAXITT010000963">
    <property type="protein sequence ID" value="CAL1547388.1"/>
    <property type="molecule type" value="Genomic_DNA"/>
</dbReference>
<keyword evidence="3" id="KW-1133">Transmembrane helix</keyword>
<dbReference type="Pfam" id="PF00094">
    <property type="entry name" value="VWD"/>
    <property type="match status" value="1"/>
</dbReference>
<evidence type="ECO:0000259" key="6">
    <source>
        <dbReference type="PROSITE" id="PS51233"/>
    </source>
</evidence>
<dbReference type="GO" id="GO:0016020">
    <property type="term" value="C:membrane"/>
    <property type="evidence" value="ECO:0007669"/>
    <property type="project" value="UniProtKB-SubCell"/>
</dbReference>
<evidence type="ECO:0000256" key="4">
    <source>
        <dbReference type="ARBA" id="ARBA00023136"/>
    </source>
</evidence>
<dbReference type="Proteomes" id="UP001497497">
    <property type="component" value="Unassembled WGS sequence"/>
</dbReference>
<feature type="domain" description="VWFD" evidence="6">
    <location>
        <begin position="1"/>
        <end position="68"/>
    </location>
</feature>
<proteinExistence type="predicted"/>
<organism evidence="7 8">
    <name type="scientific">Lymnaea stagnalis</name>
    <name type="common">Great pond snail</name>
    <name type="synonym">Helix stagnalis</name>
    <dbReference type="NCBI Taxonomy" id="6523"/>
    <lineage>
        <taxon>Eukaryota</taxon>
        <taxon>Metazoa</taxon>
        <taxon>Spiralia</taxon>
        <taxon>Lophotrochozoa</taxon>
        <taxon>Mollusca</taxon>
        <taxon>Gastropoda</taxon>
        <taxon>Heterobranchia</taxon>
        <taxon>Euthyneura</taxon>
        <taxon>Panpulmonata</taxon>
        <taxon>Hygrophila</taxon>
        <taxon>Lymnaeoidea</taxon>
        <taxon>Lymnaeidae</taxon>
        <taxon>Lymnaea</taxon>
    </lineage>
</organism>
<dbReference type="AlphaFoldDB" id="A0AAV2IJY3"/>
<comment type="caution">
    <text evidence="7">The sequence shown here is derived from an EMBL/GenBank/DDBJ whole genome shotgun (WGS) entry which is preliminary data.</text>
</comment>
<accession>A0AAV2IJY3</accession>
<dbReference type="PROSITE" id="PS51233">
    <property type="entry name" value="VWFD"/>
    <property type="match status" value="1"/>
</dbReference>
<evidence type="ECO:0000313" key="8">
    <source>
        <dbReference type="Proteomes" id="UP001497497"/>
    </source>
</evidence>
<reference evidence="7 8" key="1">
    <citation type="submission" date="2024-04" db="EMBL/GenBank/DDBJ databases">
        <authorList>
            <consortium name="Genoscope - CEA"/>
            <person name="William W."/>
        </authorList>
    </citation>
    <scope>NUCLEOTIDE SEQUENCE [LARGE SCALE GENOMIC DNA]</scope>
</reference>
<dbReference type="PANTHER" id="PTHR13802">
    <property type="entry name" value="MUCIN 4-RELATED"/>
    <property type="match status" value="1"/>
</dbReference>
<keyword evidence="8" id="KW-1185">Reference proteome</keyword>
<gene>
    <name evidence="7" type="ORF">GSLYS_00020713001</name>
</gene>